<name>A0ABS8UWA1_DATST</name>
<dbReference type="Proteomes" id="UP000823775">
    <property type="component" value="Unassembled WGS sequence"/>
</dbReference>
<evidence type="ECO:0000313" key="2">
    <source>
        <dbReference type="Proteomes" id="UP000823775"/>
    </source>
</evidence>
<accession>A0ABS8UWA1</accession>
<feature type="non-terminal residue" evidence="1">
    <location>
        <position position="1"/>
    </location>
</feature>
<gene>
    <name evidence="1" type="ORF">HAX54_022496</name>
</gene>
<dbReference type="EMBL" id="JACEIK010002709">
    <property type="protein sequence ID" value="MCD9638496.1"/>
    <property type="molecule type" value="Genomic_DNA"/>
</dbReference>
<sequence>QKFKGRDMTPDEIVVEIHKKKKDEKISKRFGRMTSNPSFFTDGNAVQPSSLDMTSIWAEVAGSRKSGGVYKLRVKHPLCRSSLLLFNASTLRNAEEMKKFMKKQMPQSEDEEETECNEY</sequence>
<evidence type="ECO:0000313" key="1">
    <source>
        <dbReference type="EMBL" id="MCD9638496.1"/>
    </source>
</evidence>
<protein>
    <submittedName>
        <fullName evidence="1">Uncharacterized protein</fullName>
    </submittedName>
</protein>
<keyword evidence="2" id="KW-1185">Reference proteome</keyword>
<comment type="caution">
    <text evidence="1">The sequence shown here is derived from an EMBL/GenBank/DDBJ whole genome shotgun (WGS) entry which is preliminary data.</text>
</comment>
<organism evidence="1 2">
    <name type="scientific">Datura stramonium</name>
    <name type="common">Jimsonweed</name>
    <name type="synonym">Common thornapple</name>
    <dbReference type="NCBI Taxonomy" id="4076"/>
    <lineage>
        <taxon>Eukaryota</taxon>
        <taxon>Viridiplantae</taxon>
        <taxon>Streptophyta</taxon>
        <taxon>Embryophyta</taxon>
        <taxon>Tracheophyta</taxon>
        <taxon>Spermatophyta</taxon>
        <taxon>Magnoliopsida</taxon>
        <taxon>eudicotyledons</taxon>
        <taxon>Gunneridae</taxon>
        <taxon>Pentapetalae</taxon>
        <taxon>asterids</taxon>
        <taxon>lamiids</taxon>
        <taxon>Solanales</taxon>
        <taxon>Solanaceae</taxon>
        <taxon>Solanoideae</taxon>
        <taxon>Datureae</taxon>
        <taxon>Datura</taxon>
    </lineage>
</organism>
<reference evidence="1 2" key="1">
    <citation type="journal article" date="2021" name="BMC Genomics">
        <title>Datura genome reveals duplications of psychoactive alkaloid biosynthetic genes and high mutation rate following tissue culture.</title>
        <authorList>
            <person name="Rajewski A."/>
            <person name="Carter-House D."/>
            <person name="Stajich J."/>
            <person name="Litt A."/>
        </authorList>
    </citation>
    <scope>NUCLEOTIDE SEQUENCE [LARGE SCALE GENOMIC DNA]</scope>
    <source>
        <strain evidence="1">AR-01</strain>
    </source>
</reference>
<proteinExistence type="predicted"/>